<dbReference type="AlphaFoldDB" id="A0A9W4TBJ9"/>
<dbReference type="Proteomes" id="UP001153678">
    <property type="component" value="Unassembled WGS sequence"/>
</dbReference>
<protein>
    <submittedName>
        <fullName evidence="1">5608_t:CDS:1</fullName>
    </submittedName>
</protein>
<sequence length="56" mass="6376">IKNQIQSLVLDIINVATNDQLNQVIKLLKEQSDTRLPSNNNFTKVNTIKKYSSTKC</sequence>
<feature type="non-terminal residue" evidence="1">
    <location>
        <position position="1"/>
    </location>
</feature>
<evidence type="ECO:0000313" key="2">
    <source>
        <dbReference type="Proteomes" id="UP001153678"/>
    </source>
</evidence>
<organism evidence="1 2">
    <name type="scientific">Funneliformis geosporum</name>
    <dbReference type="NCBI Taxonomy" id="1117311"/>
    <lineage>
        <taxon>Eukaryota</taxon>
        <taxon>Fungi</taxon>
        <taxon>Fungi incertae sedis</taxon>
        <taxon>Mucoromycota</taxon>
        <taxon>Glomeromycotina</taxon>
        <taxon>Glomeromycetes</taxon>
        <taxon>Glomerales</taxon>
        <taxon>Glomeraceae</taxon>
        <taxon>Funneliformis</taxon>
    </lineage>
</organism>
<keyword evidence="2" id="KW-1185">Reference proteome</keyword>
<dbReference type="EMBL" id="CAMKVN010019919">
    <property type="protein sequence ID" value="CAI2198946.1"/>
    <property type="molecule type" value="Genomic_DNA"/>
</dbReference>
<evidence type="ECO:0000313" key="1">
    <source>
        <dbReference type="EMBL" id="CAI2198946.1"/>
    </source>
</evidence>
<comment type="caution">
    <text evidence="1">The sequence shown here is derived from an EMBL/GenBank/DDBJ whole genome shotgun (WGS) entry which is preliminary data.</text>
</comment>
<proteinExistence type="predicted"/>
<reference evidence="1" key="1">
    <citation type="submission" date="2022-08" db="EMBL/GenBank/DDBJ databases">
        <authorList>
            <person name="Kallberg Y."/>
            <person name="Tangrot J."/>
            <person name="Rosling A."/>
        </authorList>
    </citation>
    <scope>NUCLEOTIDE SEQUENCE</scope>
    <source>
        <strain evidence="1">Wild A</strain>
    </source>
</reference>
<gene>
    <name evidence="1" type="ORF">FWILDA_LOCUS18827</name>
</gene>
<name>A0A9W4TBJ9_9GLOM</name>
<accession>A0A9W4TBJ9</accession>